<accession>A0AAP0G053</accession>
<evidence type="ECO:0000313" key="1">
    <source>
        <dbReference type="EMBL" id="KAK8928904.1"/>
    </source>
</evidence>
<reference evidence="1 2" key="1">
    <citation type="journal article" date="2022" name="Nat. Plants">
        <title>Genomes of leafy and leafless Platanthera orchids illuminate the evolution of mycoheterotrophy.</title>
        <authorList>
            <person name="Li M.H."/>
            <person name="Liu K.W."/>
            <person name="Li Z."/>
            <person name="Lu H.C."/>
            <person name="Ye Q.L."/>
            <person name="Zhang D."/>
            <person name="Wang J.Y."/>
            <person name="Li Y.F."/>
            <person name="Zhong Z.M."/>
            <person name="Liu X."/>
            <person name="Yu X."/>
            <person name="Liu D.K."/>
            <person name="Tu X.D."/>
            <person name="Liu B."/>
            <person name="Hao Y."/>
            <person name="Liao X.Y."/>
            <person name="Jiang Y.T."/>
            <person name="Sun W.H."/>
            <person name="Chen J."/>
            <person name="Chen Y.Q."/>
            <person name="Ai Y."/>
            <person name="Zhai J.W."/>
            <person name="Wu S.S."/>
            <person name="Zhou Z."/>
            <person name="Hsiao Y.Y."/>
            <person name="Wu W.L."/>
            <person name="Chen Y.Y."/>
            <person name="Lin Y.F."/>
            <person name="Hsu J.L."/>
            <person name="Li C.Y."/>
            <person name="Wang Z.W."/>
            <person name="Zhao X."/>
            <person name="Zhong W.Y."/>
            <person name="Ma X.K."/>
            <person name="Ma L."/>
            <person name="Huang J."/>
            <person name="Chen G.Z."/>
            <person name="Huang M.Z."/>
            <person name="Huang L."/>
            <person name="Peng D.H."/>
            <person name="Luo Y.B."/>
            <person name="Zou S.Q."/>
            <person name="Chen S.P."/>
            <person name="Lan S."/>
            <person name="Tsai W.C."/>
            <person name="Van de Peer Y."/>
            <person name="Liu Z.J."/>
        </authorList>
    </citation>
    <scope>NUCLEOTIDE SEQUENCE [LARGE SCALE GENOMIC DNA]</scope>
    <source>
        <strain evidence="1">Lor287</strain>
    </source>
</reference>
<name>A0AAP0G053_9ASPA</name>
<protein>
    <submittedName>
        <fullName evidence="1">Uncharacterized protein</fullName>
    </submittedName>
</protein>
<comment type="caution">
    <text evidence="1">The sequence shown here is derived from an EMBL/GenBank/DDBJ whole genome shotgun (WGS) entry which is preliminary data.</text>
</comment>
<sequence>MSIYLRCRDREISMGSKLLVRLEWETCSTFVPMRKLGCKEVGMNSSPEDVTERRRKLANLIGLGQKFVREKMKGKSKLL</sequence>
<dbReference type="Proteomes" id="UP001418222">
    <property type="component" value="Unassembled WGS sequence"/>
</dbReference>
<keyword evidence="2" id="KW-1185">Reference proteome</keyword>
<gene>
    <name evidence="1" type="ORF">KSP39_PZI017954</name>
</gene>
<evidence type="ECO:0000313" key="2">
    <source>
        <dbReference type="Proteomes" id="UP001418222"/>
    </source>
</evidence>
<proteinExistence type="predicted"/>
<dbReference type="EMBL" id="JBBWWQ010000015">
    <property type="protein sequence ID" value="KAK8928904.1"/>
    <property type="molecule type" value="Genomic_DNA"/>
</dbReference>
<dbReference type="AlphaFoldDB" id="A0AAP0G053"/>
<organism evidence="1 2">
    <name type="scientific">Platanthera zijinensis</name>
    <dbReference type="NCBI Taxonomy" id="2320716"/>
    <lineage>
        <taxon>Eukaryota</taxon>
        <taxon>Viridiplantae</taxon>
        <taxon>Streptophyta</taxon>
        <taxon>Embryophyta</taxon>
        <taxon>Tracheophyta</taxon>
        <taxon>Spermatophyta</taxon>
        <taxon>Magnoliopsida</taxon>
        <taxon>Liliopsida</taxon>
        <taxon>Asparagales</taxon>
        <taxon>Orchidaceae</taxon>
        <taxon>Orchidoideae</taxon>
        <taxon>Orchideae</taxon>
        <taxon>Orchidinae</taxon>
        <taxon>Platanthera</taxon>
    </lineage>
</organism>